<dbReference type="PANTHER" id="PTHR14969">
    <property type="entry name" value="SPHINGOSINE-1-PHOSPHATE PHOSPHOHYDROLASE"/>
    <property type="match status" value="1"/>
</dbReference>
<feature type="domain" description="Phosphatidic acid phosphatase type 2/haloperoxidase" evidence="10">
    <location>
        <begin position="119"/>
        <end position="240"/>
    </location>
</feature>
<evidence type="ECO:0000256" key="5">
    <source>
        <dbReference type="ARBA" id="ARBA00022989"/>
    </source>
</evidence>
<evidence type="ECO:0000313" key="12">
    <source>
        <dbReference type="Proteomes" id="UP000644660"/>
    </source>
</evidence>
<evidence type="ECO:0000256" key="7">
    <source>
        <dbReference type="ARBA" id="ARBA00038324"/>
    </source>
</evidence>
<feature type="transmembrane region" description="Helical" evidence="9">
    <location>
        <begin position="90"/>
        <end position="116"/>
    </location>
</feature>
<keyword evidence="4" id="KW-0256">Endoplasmic reticulum</keyword>
<dbReference type="InterPro" id="IPR000326">
    <property type="entry name" value="PAP2/HPO"/>
</dbReference>
<sequence>MVASVTVESTMTKDGSSATPLHSSSHGSHVLAASKSLLLDPGNHEDEHFKSKMSPMRFAIRKYLTQFTDEQSIYLSRWQNNYSTKFRDLYFLYTALLGSHTFYVLFLPMPVWFGYFETTRDLVYILGYSIYLSGFLKDYWCLPRPQSPPVERVSLSPYTTEEYGAPSSHSANATAVSLYFLVHLYQSNSSLSMLAKCGFASLIVFYYATLVLGRLYCGMHGLLDVVTGSLCGIFTYAVRMSLRNYFIDFESGALWWFPIISFSWGLFILFKHVRPIDECPCFGDSVAFIGVASGYECGDWFLQHVAPLMKCGNMTTDGYKVFLRPFVAVPMVLVWKSVISKPLVYNTLIKVIHLKDDRAEISALRTKSKKFKEENNECVAHIGEANIDIVARYIIYMGIPITVTVACPFAFTLIGL</sequence>
<accession>A0A8H2ZHB9</accession>
<name>A0A8H2ZHB9_9SACH</name>
<evidence type="ECO:0000256" key="3">
    <source>
        <dbReference type="ARBA" id="ARBA00022801"/>
    </source>
</evidence>
<dbReference type="SUPFAM" id="SSF48317">
    <property type="entry name" value="Acid phosphatase/Vanadium-dependent haloperoxidase"/>
    <property type="match status" value="1"/>
</dbReference>
<evidence type="ECO:0000256" key="8">
    <source>
        <dbReference type="SAM" id="MobiDB-lite"/>
    </source>
</evidence>
<reference evidence="11 12" key="1">
    <citation type="submission" date="2020-05" db="EMBL/GenBank/DDBJ databases">
        <authorList>
            <person name="Casaregola S."/>
            <person name="Devillers H."/>
            <person name="Grondin C."/>
        </authorList>
    </citation>
    <scope>NUCLEOTIDE SEQUENCE [LARGE SCALE GENOMIC DNA]</scope>
    <source>
        <strain evidence="11 12">CLIB 1767</strain>
    </source>
</reference>
<dbReference type="Gene3D" id="1.20.144.10">
    <property type="entry name" value="Phosphatidic acid phosphatase type 2/haloperoxidase"/>
    <property type="match status" value="1"/>
</dbReference>
<dbReference type="PANTHER" id="PTHR14969:SF28">
    <property type="entry name" value="DIHYDROSPHINGOSINE 1-PHOSPHATE PHOSPHATASE LCB3-RELATED"/>
    <property type="match status" value="1"/>
</dbReference>
<dbReference type="RefSeq" id="XP_041406447.1">
    <property type="nucleotide sequence ID" value="XM_041550513.1"/>
</dbReference>
<evidence type="ECO:0000256" key="2">
    <source>
        <dbReference type="ARBA" id="ARBA00022692"/>
    </source>
</evidence>
<keyword evidence="2 9" id="KW-0812">Transmembrane</keyword>
<feature type="transmembrane region" description="Helical" evidence="9">
    <location>
        <begin position="393"/>
        <end position="414"/>
    </location>
</feature>
<keyword evidence="5 9" id="KW-1133">Transmembrane helix</keyword>
<dbReference type="GO" id="GO:0005789">
    <property type="term" value="C:endoplasmic reticulum membrane"/>
    <property type="evidence" value="ECO:0007669"/>
    <property type="project" value="UniProtKB-SubCell"/>
</dbReference>
<dbReference type="Pfam" id="PF01569">
    <property type="entry name" value="PAP2"/>
    <property type="match status" value="1"/>
</dbReference>
<keyword evidence="6 9" id="KW-0472">Membrane</keyword>
<evidence type="ECO:0000313" key="11">
    <source>
        <dbReference type="EMBL" id="CAB4254603.1"/>
    </source>
</evidence>
<organism evidence="11 12">
    <name type="scientific">Maudiozyma barnettii</name>
    <dbReference type="NCBI Taxonomy" id="61262"/>
    <lineage>
        <taxon>Eukaryota</taxon>
        <taxon>Fungi</taxon>
        <taxon>Dikarya</taxon>
        <taxon>Ascomycota</taxon>
        <taxon>Saccharomycotina</taxon>
        <taxon>Saccharomycetes</taxon>
        <taxon>Saccharomycetales</taxon>
        <taxon>Saccharomycetaceae</taxon>
        <taxon>Maudiozyma</taxon>
    </lineage>
</organism>
<gene>
    <name evidence="11" type="ORF">KABA2_04S10032</name>
</gene>
<comment type="similarity">
    <text evidence="7">Belongs to the type 2 lipid phosphate phosphatase family.</text>
</comment>
<evidence type="ECO:0000256" key="6">
    <source>
        <dbReference type="ARBA" id="ARBA00023136"/>
    </source>
</evidence>
<keyword evidence="12" id="KW-1185">Reference proteome</keyword>
<evidence type="ECO:0000256" key="9">
    <source>
        <dbReference type="SAM" id="Phobius"/>
    </source>
</evidence>
<feature type="region of interest" description="Disordered" evidence="8">
    <location>
        <begin position="1"/>
        <end position="26"/>
    </location>
</feature>
<dbReference type="AlphaFoldDB" id="A0A8H2ZHB9"/>
<evidence type="ECO:0000256" key="1">
    <source>
        <dbReference type="ARBA" id="ARBA00004477"/>
    </source>
</evidence>
<evidence type="ECO:0000256" key="4">
    <source>
        <dbReference type="ARBA" id="ARBA00022824"/>
    </source>
</evidence>
<dbReference type="GO" id="GO:0042392">
    <property type="term" value="F:sphingosine-1-phosphate phosphatase activity"/>
    <property type="evidence" value="ECO:0007669"/>
    <property type="project" value="TreeGrafter"/>
</dbReference>
<dbReference type="Proteomes" id="UP000644660">
    <property type="component" value="Unassembled WGS sequence"/>
</dbReference>
<dbReference type="SMART" id="SM00014">
    <property type="entry name" value="acidPPc"/>
    <property type="match status" value="1"/>
</dbReference>
<protein>
    <submittedName>
        <fullName evidence="11">Similar to Saccharomyces cerevisiae YJL134W LCB3 Long-chain base-1- phosphate phosphatase with specificity for dihydrosphingosine-1-phosphate</fullName>
    </submittedName>
</protein>
<proteinExistence type="inferred from homology"/>
<comment type="subcellular location">
    <subcellularLocation>
        <location evidence="1">Endoplasmic reticulum membrane</location>
        <topology evidence="1">Multi-pass membrane protein</topology>
    </subcellularLocation>
</comment>
<feature type="transmembrane region" description="Helical" evidence="9">
    <location>
        <begin position="253"/>
        <end position="270"/>
    </location>
</feature>
<dbReference type="EMBL" id="CAEFZW010000004">
    <property type="protein sequence ID" value="CAB4254603.1"/>
    <property type="molecule type" value="Genomic_DNA"/>
</dbReference>
<keyword evidence="3" id="KW-0378">Hydrolase</keyword>
<feature type="transmembrane region" description="Helical" evidence="9">
    <location>
        <begin position="191"/>
        <end position="210"/>
    </location>
</feature>
<dbReference type="InterPro" id="IPR036938">
    <property type="entry name" value="PAP2/HPO_sf"/>
</dbReference>
<evidence type="ECO:0000259" key="10">
    <source>
        <dbReference type="SMART" id="SM00014"/>
    </source>
</evidence>
<dbReference type="GO" id="GO:0006629">
    <property type="term" value="P:lipid metabolic process"/>
    <property type="evidence" value="ECO:0007669"/>
    <property type="project" value="UniProtKB-ARBA"/>
</dbReference>
<dbReference type="GeneID" id="64857603"/>
<feature type="transmembrane region" description="Helical" evidence="9">
    <location>
        <begin position="222"/>
        <end position="241"/>
    </location>
</feature>
<dbReference type="CDD" id="cd03388">
    <property type="entry name" value="PAP2_SPPase1"/>
    <property type="match status" value="1"/>
</dbReference>
<comment type="caution">
    <text evidence="11">The sequence shown here is derived from an EMBL/GenBank/DDBJ whole genome shotgun (WGS) entry which is preliminary data.</text>
</comment>